<feature type="region of interest" description="Disordered" evidence="1">
    <location>
        <begin position="229"/>
        <end position="265"/>
    </location>
</feature>
<feature type="domain" description="Retrotransposon gag" evidence="2">
    <location>
        <begin position="99"/>
        <end position="196"/>
    </location>
</feature>
<sequence>MVGAMQRQEDQIVRLQELMAQQASAQADVERPTPPVVVPGTVIAAEKERALAALVMFRKFDPPVFDGEKVKPWMVESWIDSMDTLFDDLCTLEKDKVHLATHCLERTAKVWWRQIKRDRSSDLPPLVWEKFRGLLYTNYFPDSEKKKLQDQFRKLRQGNRSVGEYEREFSHIIGCVPDVVRGDRDRANCFERGLRPDIYKVVHILKLTTFSEVLDWALWAEHGNAHIHEEREASEKDGSKKRAPDGSGGQSRSRKPPKYLRTQSKGRGARRCIICGGDHDPKCCKQKEGRCYACDQAGHMSRYYPGRTSPAPSIASAPATLGYYGGAPPTAVSAGRAMPPRQPEVTRSAPSGRVFAAQAEEPTKAEERNVVVGMVLVSSRAMFDIGATHLFISRPFAEMHGIEVQLSKSTCRVEDPERAFVIRKEYLACPVQVGNWIMLTRLLVLKRLKDFDLILGMDWLSKYYASIDCKSRVIIFRKLG</sequence>
<accession>A0A6P5FUE8</accession>
<dbReference type="InterPro" id="IPR021109">
    <property type="entry name" value="Peptidase_aspartic_dom_sf"/>
</dbReference>
<dbReference type="Gene3D" id="2.40.70.10">
    <property type="entry name" value="Acid Proteases"/>
    <property type="match status" value="1"/>
</dbReference>
<dbReference type="PANTHER" id="PTHR15503">
    <property type="entry name" value="LDOC1 RELATED"/>
    <property type="match status" value="1"/>
</dbReference>
<dbReference type="Pfam" id="PF08284">
    <property type="entry name" value="RVP_2"/>
    <property type="match status" value="1"/>
</dbReference>
<dbReference type="PANTHER" id="PTHR15503:SF45">
    <property type="entry name" value="RNA-DIRECTED DNA POLYMERASE HOMOLOG"/>
    <property type="match status" value="1"/>
</dbReference>
<dbReference type="SUPFAM" id="SSF50630">
    <property type="entry name" value="Acid proteases"/>
    <property type="match status" value="1"/>
</dbReference>
<feature type="compositionally biased region" description="Basic and acidic residues" evidence="1">
    <location>
        <begin position="229"/>
        <end position="244"/>
    </location>
</feature>
<keyword evidence="3" id="KW-1185">Reference proteome</keyword>
<dbReference type="Proteomes" id="UP000515123">
    <property type="component" value="Linkage group 10"/>
</dbReference>
<evidence type="ECO:0000259" key="2">
    <source>
        <dbReference type="Pfam" id="PF03732"/>
    </source>
</evidence>
<dbReference type="InterPro" id="IPR005162">
    <property type="entry name" value="Retrotrans_gag_dom"/>
</dbReference>
<reference evidence="4" key="2">
    <citation type="submission" date="2025-08" db="UniProtKB">
        <authorList>
            <consortium name="RefSeq"/>
        </authorList>
    </citation>
    <scope>IDENTIFICATION</scope>
    <source>
        <tissue evidence="4">Leaf</tissue>
    </source>
</reference>
<dbReference type="Pfam" id="PF03732">
    <property type="entry name" value="Retrotrans_gag"/>
    <property type="match status" value="1"/>
</dbReference>
<dbReference type="GeneID" id="109716218"/>
<evidence type="ECO:0000256" key="1">
    <source>
        <dbReference type="SAM" id="MobiDB-lite"/>
    </source>
</evidence>
<evidence type="ECO:0000313" key="3">
    <source>
        <dbReference type="Proteomes" id="UP000515123"/>
    </source>
</evidence>
<reference evidence="3" key="1">
    <citation type="journal article" date="2015" name="Nat. Genet.">
        <title>The pineapple genome and the evolution of CAM photosynthesis.</title>
        <authorList>
            <person name="Ming R."/>
            <person name="VanBuren R."/>
            <person name="Wai C.M."/>
            <person name="Tang H."/>
            <person name="Schatz M.C."/>
            <person name="Bowers J.E."/>
            <person name="Lyons E."/>
            <person name="Wang M.L."/>
            <person name="Chen J."/>
            <person name="Biggers E."/>
            <person name="Zhang J."/>
            <person name="Huang L."/>
            <person name="Zhang L."/>
            <person name="Miao W."/>
            <person name="Zhang J."/>
            <person name="Ye Z."/>
            <person name="Miao C."/>
            <person name="Lin Z."/>
            <person name="Wang H."/>
            <person name="Zhou H."/>
            <person name="Yim W.C."/>
            <person name="Priest H.D."/>
            <person name="Zheng C."/>
            <person name="Woodhouse M."/>
            <person name="Edger P.P."/>
            <person name="Guyot R."/>
            <person name="Guo H.B."/>
            <person name="Guo H."/>
            <person name="Zheng G."/>
            <person name="Singh R."/>
            <person name="Sharma A."/>
            <person name="Min X."/>
            <person name="Zheng Y."/>
            <person name="Lee H."/>
            <person name="Gurtowski J."/>
            <person name="Sedlazeck F.J."/>
            <person name="Harkess A."/>
            <person name="McKain M.R."/>
            <person name="Liao Z."/>
            <person name="Fang J."/>
            <person name="Liu J."/>
            <person name="Zhang X."/>
            <person name="Zhang Q."/>
            <person name="Hu W."/>
            <person name="Qin Y."/>
            <person name="Wang K."/>
            <person name="Chen L.Y."/>
            <person name="Shirley N."/>
            <person name="Lin Y.R."/>
            <person name="Liu L.Y."/>
            <person name="Hernandez A.G."/>
            <person name="Wright C.L."/>
            <person name="Bulone V."/>
            <person name="Tuskan G.A."/>
            <person name="Heath K."/>
            <person name="Zee F."/>
            <person name="Moore P.H."/>
            <person name="Sunkar R."/>
            <person name="Leebens-Mack J.H."/>
            <person name="Mockler T."/>
            <person name="Bennetzen J.L."/>
            <person name="Freeling M."/>
            <person name="Sankoff D."/>
            <person name="Paterson A.H."/>
            <person name="Zhu X."/>
            <person name="Yang X."/>
            <person name="Smith J.A."/>
            <person name="Cushman J.C."/>
            <person name="Paull R.E."/>
            <person name="Yu Q."/>
        </authorList>
    </citation>
    <scope>NUCLEOTIDE SEQUENCE [LARGE SCALE GENOMIC DNA]</scope>
    <source>
        <strain evidence="3">cv. F153</strain>
    </source>
</reference>
<name>A0A6P5FUE8_ANACO</name>
<organism evidence="3 4">
    <name type="scientific">Ananas comosus</name>
    <name type="common">Pineapple</name>
    <name type="synonym">Ananas ananas</name>
    <dbReference type="NCBI Taxonomy" id="4615"/>
    <lineage>
        <taxon>Eukaryota</taxon>
        <taxon>Viridiplantae</taxon>
        <taxon>Streptophyta</taxon>
        <taxon>Embryophyta</taxon>
        <taxon>Tracheophyta</taxon>
        <taxon>Spermatophyta</taxon>
        <taxon>Magnoliopsida</taxon>
        <taxon>Liliopsida</taxon>
        <taxon>Poales</taxon>
        <taxon>Bromeliaceae</taxon>
        <taxon>Bromelioideae</taxon>
        <taxon>Ananas</taxon>
    </lineage>
</organism>
<gene>
    <name evidence="4" type="primary">LOC109716218</name>
</gene>
<dbReference type="InterPro" id="IPR032567">
    <property type="entry name" value="RTL1-rel"/>
</dbReference>
<dbReference type="RefSeq" id="XP_020097138.1">
    <property type="nucleotide sequence ID" value="XM_020241549.1"/>
</dbReference>
<dbReference type="AlphaFoldDB" id="A0A6P5FUE8"/>
<protein>
    <submittedName>
        <fullName evidence="4">Uncharacterized protein LOC109716218</fullName>
    </submittedName>
</protein>
<dbReference type="CDD" id="cd00303">
    <property type="entry name" value="retropepsin_like"/>
    <property type="match status" value="1"/>
</dbReference>
<proteinExistence type="predicted"/>
<dbReference type="OrthoDB" id="786614at2759"/>
<evidence type="ECO:0000313" key="4">
    <source>
        <dbReference type="RefSeq" id="XP_020097138.1"/>
    </source>
</evidence>